<evidence type="ECO:0000259" key="2">
    <source>
        <dbReference type="SMART" id="SM00746"/>
    </source>
</evidence>
<comment type="caution">
    <text evidence="3">The sequence shown here is derived from an EMBL/GenBank/DDBJ whole genome shotgun (WGS) entry which is preliminary data.</text>
</comment>
<reference evidence="3 4" key="1">
    <citation type="journal article" date="2014" name="PLoS Genet.">
        <title>Phylogenetically driven sequencing of extremely halophilic archaea reveals strategies for static and dynamic osmo-response.</title>
        <authorList>
            <person name="Becker E.A."/>
            <person name="Seitzer P.M."/>
            <person name="Tritt A."/>
            <person name="Larsen D."/>
            <person name="Krusor M."/>
            <person name="Yao A.I."/>
            <person name="Wu D."/>
            <person name="Madern D."/>
            <person name="Eisen J.A."/>
            <person name="Darling A.E."/>
            <person name="Facciotti M.T."/>
        </authorList>
    </citation>
    <scope>NUCLEOTIDE SEQUENCE [LARGE SCALE GENOMIC DNA]</scope>
    <source>
        <strain evidence="3 4">GA33</strain>
    </source>
</reference>
<name>L9VHH0_9EURY</name>
<protein>
    <submittedName>
        <fullName evidence="3">XshC-Cox1-family protein</fullName>
    </submittedName>
</protein>
<dbReference type="PATRIC" id="fig|1114856.3.peg.4294"/>
<evidence type="ECO:0000256" key="1">
    <source>
        <dbReference type="SAM" id="MobiDB-lite"/>
    </source>
</evidence>
<dbReference type="InterPro" id="IPR027051">
    <property type="entry name" value="XdhC_Rossmann_dom"/>
</dbReference>
<dbReference type="Proteomes" id="UP000011599">
    <property type="component" value="Unassembled WGS sequence"/>
</dbReference>
<dbReference type="Gene3D" id="3.40.50.720">
    <property type="entry name" value="NAD(P)-binding Rossmann-like Domain"/>
    <property type="match status" value="1"/>
</dbReference>
<feature type="compositionally biased region" description="Low complexity" evidence="1">
    <location>
        <begin position="322"/>
        <end position="331"/>
    </location>
</feature>
<dbReference type="InterPro" id="IPR011017">
    <property type="entry name" value="TRASH_dom"/>
</dbReference>
<dbReference type="InterPro" id="IPR007029">
    <property type="entry name" value="YHS_dom"/>
</dbReference>
<accession>L9VHH0</accession>
<dbReference type="InterPro" id="IPR052698">
    <property type="entry name" value="MoCofactor_Util/Proc"/>
</dbReference>
<dbReference type="GO" id="GO:0016491">
    <property type="term" value="F:oxidoreductase activity"/>
    <property type="evidence" value="ECO:0007669"/>
    <property type="project" value="InterPro"/>
</dbReference>
<dbReference type="Pfam" id="PF13478">
    <property type="entry name" value="XdhC_C"/>
    <property type="match status" value="1"/>
</dbReference>
<dbReference type="RefSeq" id="WP_006092367.1">
    <property type="nucleotide sequence ID" value="NZ_AOHW01000049.1"/>
</dbReference>
<sequence length="401" mass="40649">MTEETSHATTNIESTTDRADAVSDGELAERERALAECGTPYARATVVRREAPVSANVGDRALLTADGDLVGWVGGAACAQSRVESEARAAIADGEPRLIGLAPDPAEIDRPGLEAFPMTCQSEGTLEVFIEPVIPTTQLLVVGGSPIARSLARLASELAVDVTVVDPEGGGGDVPPDVTVLSTLEPDSIAESVGPGPFVVAASMGEYDARAVAAGVLADAPYIGLVASDARAETVVERAAGLLDEEPDAVRDAITNPAGVDISAKTGAEIATSVLAELIDVRADTGMVTGSSHQAGGLEDALTTIDAGDGGGDACCGGGGSETETATSGATDPDSVNDPNDVTDESAVDPVCGMTVDPADAPGVTHEGATYHFCCHGCADSFRTDPDDYLEAVEDEELTSP</sequence>
<dbReference type="InterPro" id="IPR009078">
    <property type="entry name" value="Ferritin-like_SF"/>
</dbReference>
<gene>
    <name evidence="3" type="ORF">C496_20805</name>
</gene>
<dbReference type="AlphaFoldDB" id="L9VHH0"/>
<dbReference type="Gene3D" id="1.10.620.20">
    <property type="entry name" value="Ribonucleotide Reductase, subunit A"/>
    <property type="match status" value="1"/>
</dbReference>
<feature type="region of interest" description="Disordered" evidence="1">
    <location>
        <begin position="1"/>
        <end position="25"/>
    </location>
</feature>
<dbReference type="PANTHER" id="PTHR30388:SF6">
    <property type="entry name" value="XANTHINE DEHYDROGENASE SUBUNIT A-RELATED"/>
    <property type="match status" value="1"/>
</dbReference>
<dbReference type="EMBL" id="AOHW01000049">
    <property type="protein sequence ID" value="ELY36660.1"/>
    <property type="molecule type" value="Genomic_DNA"/>
</dbReference>
<dbReference type="STRING" id="1114856.GCA_000383975_00635"/>
<keyword evidence="4" id="KW-1185">Reference proteome</keyword>
<evidence type="ECO:0000313" key="4">
    <source>
        <dbReference type="Proteomes" id="UP000011599"/>
    </source>
</evidence>
<feature type="compositionally biased region" description="Basic and acidic residues" evidence="1">
    <location>
        <begin position="15"/>
        <end position="25"/>
    </location>
</feature>
<proteinExistence type="predicted"/>
<dbReference type="PANTHER" id="PTHR30388">
    <property type="entry name" value="ALDEHYDE OXIDOREDUCTASE MOLYBDENUM COFACTOR ASSEMBLY PROTEIN"/>
    <property type="match status" value="1"/>
</dbReference>
<dbReference type="SUPFAM" id="SSF47240">
    <property type="entry name" value="Ferritin-like"/>
    <property type="match status" value="1"/>
</dbReference>
<dbReference type="Pfam" id="PF02625">
    <property type="entry name" value="XdhC_CoxI"/>
    <property type="match status" value="1"/>
</dbReference>
<feature type="region of interest" description="Disordered" evidence="1">
    <location>
        <begin position="313"/>
        <end position="347"/>
    </location>
</feature>
<dbReference type="InterPro" id="IPR012348">
    <property type="entry name" value="RNR-like"/>
</dbReference>
<organism evidence="3 4">
    <name type="scientific">Natronorubrum tibetense GA33</name>
    <dbReference type="NCBI Taxonomy" id="1114856"/>
    <lineage>
        <taxon>Archaea</taxon>
        <taxon>Methanobacteriati</taxon>
        <taxon>Methanobacteriota</taxon>
        <taxon>Stenosarchaea group</taxon>
        <taxon>Halobacteria</taxon>
        <taxon>Halobacteriales</taxon>
        <taxon>Natrialbaceae</taxon>
        <taxon>Natronorubrum</taxon>
    </lineage>
</organism>
<evidence type="ECO:0000313" key="3">
    <source>
        <dbReference type="EMBL" id="ELY36660.1"/>
    </source>
</evidence>
<dbReference type="SMART" id="SM00746">
    <property type="entry name" value="TRASH"/>
    <property type="match status" value="1"/>
</dbReference>
<dbReference type="OrthoDB" id="37898at2157"/>
<dbReference type="eggNOG" id="arCOG01929">
    <property type="taxonomic scope" value="Archaea"/>
</dbReference>
<dbReference type="InterPro" id="IPR003777">
    <property type="entry name" value="XdhC_CoxI"/>
</dbReference>
<dbReference type="Pfam" id="PF04945">
    <property type="entry name" value="YHS"/>
    <property type="match status" value="1"/>
</dbReference>
<feature type="domain" description="TRASH" evidence="2">
    <location>
        <begin position="349"/>
        <end position="386"/>
    </location>
</feature>